<dbReference type="Proteomes" id="UP000653644">
    <property type="component" value="Unassembled WGS sequence"/>
</dbReference>
<gene>
    <name evidence="6" type="ORF">GCM10010345_21060</name>
</gene>
<evidence type="ECO:0000259" key="5">
    <source>
        <dbReference type="SMART" id="SM00418"/>
    </source>
</evidence>
<feature type="region of interest" description="Disordered" evidence="4">
    <location>
        <begin position="319"/>
        <end position="364"/>
    </location>
</feature>
<keyword evidence="1" id="KW-0805">Transcription regulation</keyword>
<dbReference type="RefSeq" id="WP_229917102.1">
    <property type="nucleotide sequence ID" value="NZ_BMVN01000005.1"/>
</dbReference>
<keyword evidence="2" id="KW-0238">DNA-binding</keyword>
<dbReference type="PANTHER" id="PTHR43132:SF6">
    <property type="entry name" value="HTH-TYPE TRANSCRIPTIONAL REPRESSOR CZRA"/>
    <property type="match status" value="1"/>
</dbReference>
<dbReference type="CDD" id="cd00090">
    <property type="entry name" value="HTH_ARSR"/>
    <property type="match status" value="1"/>
</dbReference>
<sequence>MGLWQIGTDTLARSRFVLSPFAETFASLKLLHAGTGSHPGEEAWLRAHLPGYRARLAADPVAAHLVRAALGTSWIADFFCPTSCVGESFEGTVARVRAAGADQARANLRVSLRGPLPAALERDDLPERATALLTSVWEETVRPYWGRRRRILEADMVARTARVNQGGWAAVLDSLRPGMRWLGESRFQVNLNAYPPREVAAGAELLFMPVTPRTGWVSWEGRERYAVVYPCLGVLAEDHDRRPVPAGLGALIGTARAGLLTLLGTPMSTTQLVAVTGQALGSVGGHLRVLLDAGLVERRRAGRSVLYVRTAAGEVLMEASGASTRHPEPEPGDPPAGPALRARTAGGEWPGNGHVHETGRPATV</sequence>
<evidence type="ECO:0000313" key="6">
    <source>
        <dbReference type="EMBL" id="GHA16036.1"/>
    </source>
</evidence>
<organism evidence="6 7">
    <name type="scientific">Streptomyces canarius</name>
    <dbReference type="NCBI Taxonomy" id="285453"/>
    <lineage>
        <taxon>Bacteria</taxon>
        <taxon>Bacillati</taxon>
        <taxon>Actinomycetota</taxon>
        <taxon>Actinomycetes</taxon>
        <taxon>Kitasatosporales</taxon>
        <taxon>Streptomycetaceae</taxon>
        <taxon>Streptomyces</taxon>
    </lineage>
</organism>
<dbReference type="InterPro" id="IPR036390">
    <property type="entry name" value="WH_DNA-bd_sf"/>
</dbReference>
<dbReference type="SMART" id="SM00418">
    <property type="entry name" value="HTH_ARSR"/>
    <property type="match status" value="1"/>
</dbReference>
<dbReference type="SUPFAM" id="SSF46785">
    <property type="entry name" value="Winged helix' DNA-binding domain"/>
    <property type="match status" value="1"/>
</dbReference>
<keyword evidence="3" id="KW-0804">Transcription</keyword>
<keyword evidence="7" id="KW-1185">Reference proteome</keyword>
<dbReference type="EMBL" id="BMVN01000005">
    <property type="protein sequence ID" value="GHA16036.1"/>
    <property type="molecule type" value="Genomic_DNA"/>
</dbReference>
<reference evidence="7" key="1">
    <citation type="journal article" date="2019" name="Int. J. Syst. Evol. Microbiol.">
        <title>The Global Catalogue of Microorganisms (GCM) 10K type strain sequencing project: providing services to taxonomists for standard genome sequencing and annotation.</title>
        <authorList>
            <consortium name="The Broad Institute Genomics Platform"/>
            <consortium name="The Broad Institute Genome Sequencing Center for Infectious Disease"/>
            <person name="Wu L."/>
            <person name="Ma J."/>
        </authorList>
    </citation>
    <scope>NUCLEOTIDE SEQUENCE [LARGE SCALE GENOMIC DNA]</scope>
    <source>
        <strain evidence="7">JCM 4733</strain>
    </source>
</reference>
<feature type="domain" description="HTH arsR-type" evidence="5">
    <location>
        <begin position="246"/>
        <end position="321"/>
    </location>
</feature>
<dbReference type="PANTHER" id="PTHR43132">
    <property type="entry name" value="ARSENICAL RESISTANCE OPERON REPRESSOR ARSR-RELATED"/>
    <property type="match status" value="1"/>
</dbReference>
<protein>
    <submittedName>
        <fullName evidence="6">Transcriptional regulator</fullName>
    </submittedName>
</protein>
<evidence type="ECO:0000256" key="1">
    <source>
        <dbReference type="ARBA" id="ARBA00023015"/>
    </source>
</evidence>
<name>A0ABQ3CKA4_9ACTN</name>
<dbReference type="InterPro" id="IPR051011">
    <property type="entry name" value="Metal_resp_trans_reg"/>
</dbReference>
<evidence type="ECO:0000256" key="3">
    <source>
        <dbReference type="ARBA" id="ARBA00023163"/>
    </source>
</evidence>
<evidence type="ECO:0000256" key="4">
    <source>
        <dbReference type="SAM" id="MobiDB-lite"/>
    </source>
</evidence>
<accession>A0ABQ3CKA4</accession>
<proteinExistence type="predicted"/>
<dbReference type="Gene3D" id="1.10.10.10">
    <property type="entry name" value="Winged helix-like DNA-binding domain superfamily/Winged helix DNA-binding domain"/>
    <property type="match status" value="1"/>
</dbReference>
<dbReference type="InterPro" id="IPR001845">
    <property type="entry name" value="HTH_ArsR_DNA-bd_dom"/>
</dbReference>
<feature type="compositionally biased region" description="Basic and acidic residues" evidence="4">
    <location>
        <begin position="354"/>
        <end position="364"/>
    </location>
</feature>
<evidence type="ECO:0000313" key="7">
    <source>
        <dbReference type="Proteomes" id="UP000653644"/>
    </source>
</evidence>
<dbReference type="InterPro" id="IPR036388">
    <property type="entry name" value="WH-like_DNA-bd_sf"/>
</dbReference>
<dbReference type="InterPro" id="IPR011991">
    <property type="entry name" value="ArsR-like_HTH"/>
</dbReference>
<comment type="caution">
    <text evidence="6">The sequence shown here is derived from an EMBL/GenBank/DDBJ whole genome shotgun (WGS) entry which is preliminary data.</text>
</comment>
<evidence type="ECO:0000256" key="2">
    <source>
        <dbReference type="ARBA" id="ARBA00023125"/>
    </source>
</evidence>